<comment type="caution">
    <text evidence="10">The sequence shown here is derived from an EMBL/GenBank/DDBJ whole genome shotgun (WGS) entry which is preliminary data.</text>
</comment>
<keyword evidence="8" id="KW-0464">Manganese</keyword>
<evidence type="ECO:0000256" key="5">
    <source>
        <dbReference type="ARBA" id="ARBA00022741"/>
    </source>
</evidence>
<sequence>MGNTIQILSPWTEGNAIDQLKKTAELKGMHSVAGMPDLHAGRGYPVGASFFSVGQLYPALIGNDIGCGMSLWQTDLSAHKFKLDKAEKILKKYSDFADDVWLADNVPTELQDHAYKNSLGSIGSGNHFAEFQKVNKIIHQDLWDQLNLNHKNLFLLVHSGSRGLGQSILRDHIDHYNHEGLSNANAIEEYLQKHDDAVKFASVNRALIAERMMDALKMAGNRILDLPHNYVESVVIDGVQGWLHRKGATASHQGLAIIPGSRGTYSYLVMPKAQESSLFSIAHGAGRKWMRSECAGRLSQKYSVDQLTRTELGSRVICQNRDLLYEEAPEAYKDIEGVIQALQDADLIDVIAELSPVLTYKTSGER</sequence>
<evidence type="ECO:0000313" key="10">
    <source>
        <dbReference type="EMBL" id="GAA5103117.1"/>
    </source>
</evidence>
<dbReference type="InterPro" id="IPR001233">
    <property type="entry name" value="RtcB"/>
</dbReference>
<evidence type="ECO:0000313" key="11">
    <source>
        <dbReference type="Proteomes" id="UP001500631"/>
    </source>
</evidence>
<evidence type="ECO:0000256" key="1">
    <source>
        <dbReference type="ARBA" id="ARBA00001936"/>
    </source>
</evidence>
<protein>
    <recommendedName>
        <fullName evidence="2">3'-phosphate/5'-hydroxy nucleic acid ligase</fullName>
        <ecNumber evidence="2">6.5.1.8</ecNumber>
    </recommendedName>
</protein>
<evidence type="ECO:0000256" key="7">
    <source>
        <dbReference type="ARBA" id="ARBA00023134"/>
    </source>
</evidence>
<dbReference type="GO" id="GO:0016874">
    <property type="term" value="F:ligase activity"/>
    <property type="evidence" value="ECO:0007669"/>
    <property type="project" value="UniProtKB-KW"/>
</dbReference>
<dbReference type="NCBIfam" id="NF007153">
    <property type="entry name" value="PRK09588.1"/>
    <property type="match status" value="1"/>
</dbReference>
<dbReference type="PANTHER" id="PTHR11118">
    <property type="entry name" value="RNA-SPLICING LIGASE RTCB HOMOLOG"/>
    <property type="match status" value="1"/>
</dbReference>
<dbReference type="InterPro" id="IPR036025">
    <property type="entry name" value="RtcB-like_sf"/>
</dbReference>
<dbReference type="NCBIfam" id="TIGR03073">
    <property type="entry name" value="release_rtcB"/>
    <property type="match status" value="1"/>
</dbReference>
<reference evidence="11" key="1">
    <citation type="journal article" date="2019" name="Int. J. Syst. Evol. Microbiol.">
        <title>The Global Catalogue of Microorganisms (GCM) 10K type strain sequencing project: providing services to taxonomists for standard genome sequencing and annotation.</title>
        <authorList>
            <consortium name="The Broad Institute Genomics Platform"/>
            <consortium name="The Broad Institute Genome Sequencing Center for Infectious Disease"/>
            <person name="Wu L."/>
            <person name="Ma J."/>
        </authorList>
    </citation>
    <scope>NUCLEOTIDE SEQUENCE [LARGE SCALE GENOMIC DNA]</scope>
    <source>
        <strain evidence="11">JCM 18424</strain>
    </source>
</reference>
<dbReference type="EC" id="6.5.1.8" evidence="2"/>
<keyword evidence="11" id="KW-1185">Reference proteome</keyword>
<organism evidence="10 11">
    <name type="scientific">Wohlfahrtiimonas larvae</name>
    <dbReference type="NCBI Taxonomy" id="1157986"/>
    <lineage>
        <taxon>Bacteria</taxon>
        <taxon>Pseudomonadati</taxon>
        <taxon>Pseudomonadota</taxon>
        <taxon>Gammaproteobacteria</taxon>
        <taxon>Cardiobacteriales</taxon>
        <taxon>Ignatzschineriaceae</taxon>
        <taxon>Wohlfahrtiimonas</taxon>
    </lineage>
</organism>
<evidence type="ECO:0000256" key="8">
    <source>
        <dbReference type="ARBA" id="ARBA00023211"/>
    </source>
</evidence>
<dbReference type="Gene3D" id="3.90.1860.10">
    <property type="entry name" value="tRNA-splicing ligase RtcB"/>
    <property type="match status" value="1"/>
</dbReference>
<evidence type="ECO:0000256" key="3">
    <source>
        <dbReference type="ARBA" id="ARBA00022598"/>
    </source>
</evidence>
<keyword evidence="6" id="KW-0692">RNA repair</keyword>
<keyword evidence="7" id="KW-0342">GTP-binding</keyword>
<comment type="cofactor">
    <cofactor evidence="1">
        <name>Mn(2+)</name>
        <dbReference type="ChEBI" id="CHEBI:29035"/>
    </cofactor>
</comment>
<dbReference type="SUPFAM" id="SSF103365">
    <property type="entry name" value="Hypothetical protein PH1602"/>
    <property type="match status" value="1"/>
</dbReference>
<comment type="catalytic activity">
    <reaction evidence="9">
        <text>a 3'-end 3'-phospho-ribonucleotide-RNA + a 5'-end dephospho-ribonucleoside-RNA + GTP = a ribonucleotidyl-ribonucleotide-RNA + GMP + diphosphate</text>
        <dbReference type="Rhea" id="RHEA:68076"/>
        <dbReference type="Rhea" id="RHEA-COMP:10463"/>
        <dbReference type="Rhea" id="RHEA-COMP:13936"/>
        <dbReference type="Rhea" id="RHEA-COMP:17355"/>
        <dbReference type="ChEBI" id="CHEBI:33019"/>
        <dbReference type="ChEBI" id="CHEBI:37565"/>
        <dbReference type="ChEBI" id="CHEBI:58115"/>
        <dbReference type="ChEBI" id="CHEBI:83062"/>
        <dbReference type="ChEBI" id="CHEBI:138284"/>
        <dbReference type="ChEBI" id="CHEBI:173118"/>
        <dbReference type="EC" id="6.5.1.8"/>
    </reaction>
</comment>
<keyword evidence="4" id="KW-0479">Metal-binding</keyword>
<proteinExistence type="predicted"/>
<evidence type="ECO:0000256" key="9">
    <source>
        <dbReference type="ARBA" id="ARBA00047746"/>
    </source>
</evidence>
<evidence type="ECO:0000256" key="4">
    <source>
        <dbReference type="ARBA" id="ARBA00022723"/>
    </source>
</evidence>
<dbReference type="Pfam" id="PF01139">
    <property type="entry name" value="RtcB"/>
    <property type="match status" value="2"/>
</dbReference>
<keyword evidence="5" id="KW-0547">Nucleotide-binding</keyword>
<accession>A0ABP9MW76</accession>
<name>A0ABP9MW76_9GAMM</name>
<keyword evidence="3 10" id="KW-0436">Ligase</keyword>
<dbReference type="EMBL" id="BAABKE010000008">
    <property type="protein sequence ID" value="GAA5103117.1"/>
    <property type="molecule type" value="Genomic_DNA"/>
</dbReference>
<dbReference type="Proteomes" id="UP001500631">
    <property type="component" value="Unassembled WGS sequence"/>
</dbReference>
<dbReference type="InterPro" id="IPR017510">
    <property type="entry name" value="RtcB2"/>
</dbReference>
<evidence type="ECO:0000256" key="2">
    <source>
        <dbReference type="ARBA" id="ARBA00012726"/>
    </source>
</evidence>
<dbReference type="PANTHER" id="PTHR11118:SF1">
    <property type="entry name" value="RNA-SPLICING LIGASE RTCB HOMOLOG"/>
    <property type="match status" value="1"/>
</dbReference>
<evidence type="ECO:0000256" key="6">
    <source>
        <dbReference type="ARBA" id="ARBA00022800"/>
    </source>
</evidence>
<dbReference type="RefSeq" id="WP_077926437.1">
    <property type="nucleotide sequence ID" value="NZ_BAABKE010000008.1"/>
</dbReference>
<gene>
    <name evidence="10" type="ORF">GCM10023338_21160</name>
</gene>